<evidence type="ECO:0000256" key="3">
    <source>
        <dbReference type="ARBA" id="ARBA00007630"/>
    </source>
</evidence>
<evidence type="ECO:0000256" key="9">
    <source>
        <dbReference type="ARBA" id="ARBA00022679"/>
    </source>
</evidence>
<evidence type="ECO:0000256" key="5">
    <source>
        <dbReference type="ARBA" id="ARBA00012807"/>
    </source>
</evidence>
<evidence type="ECO:0000256" key="14">
    <source>
        <dbReference type="ARBA" id="ARBA00047783"/>
    </source>
</evidence>
<dbReference type="GO" id="GO:0005829">
    <property type="term" value="C:cytosol"/>
    <property type="evidence" value="ECO:0007669"/>
    <property type="project" value="TreeGrafter"/>
</dbReference>
<sequence length="255" mass="29099">MKFEVLTIFPEVIECYLKHGVVGRALNKGIAEVKVYNLRDFTTDRHRKVDDYPYGGGAGMVMQIEPFYNALRHIKSDGIPRKVILLSPQGRRFSQRIAKEFYKEEKTLTLICGRYEGIDERIKAFVDEEISIGDYVLSGGELAALVIIDSVVRLIPGALGDELSAEEDSFMKGFLDYPHYTRPEEFEGMRVPDILLSGDHKKIALWRKKEALRNTLKNRPDLLKNLSAEDMKILKELCSEINKKILEGVHEPVNN</sequence>
<dbReference type="STRING" id="86166.TAGGR_1261"/>
<dbReference type="Gene3D" id="1.10.1270.20">
    <property type="entry name" value="tRNA(m1g37)methyltransferase, domain 2"/>
    <property type="match status" value="1"/>
</dbReference>
<evidence type="ECO:0000256" key="2">
    <source>
        <dbReference type="ARBA" id="ARBA00004496"/>
    </source>
</evidence>
<dbReference type="PANTHER" id="PTHR46417">
    <property type="entry name" value="TRNA (GUANINE-N(1)-)-METHYLTRANSFERASE"/>
    <property type="match status" value="1"/>
</dbReference>
<accession>A0A0U9HNP5</accession>
<keyword evidence="8 15" id="KW-0489">Methyltransferase</keyword>
<comment type="function">
    <text evidence="1 15 17">Specifically methylates guanosine-37 in various tRNAs.</text>
</comment>
<comment type="caution">
    <text evidence="19">The sequence shown here is derived from an EMBL/GenBank/DDBJ whole genome shotgun (WGS) entry which is preliminary data.</text>
</comment>
<evidence type="ECO:0000256" key="10">
    <source>
        <dbReference type="ARBA" id="ARBA00022691"/>
    </source>
</evidence>
<evidence type="ECO:0000256" key="12">
    <source>
        <dbReference type="ARBA" id="ARBA00029736"/>
    </source>
</evidence>
<dbReference type="SUPFAM" id="SSF75217">
    <property type="entry name" value="alpha/beta knot"/>
    <property type="match status" value="1"/>
</dbReference>
<evidence type="ECO:0000256" key="4">
    <source>
        <dbReference type="ARBA" id="ARBA00011738"/>
    </source>
</evidence>
<dbReference type="GO" id="GO:0052906">
    <property type="term" value="F:tRNA (guanine(37)-N1)-methyltransferase activity"/>
    <property type="evidence" value="ECO:0007669"/>
    <property type="project" value="UniProtKB-UniRule"/>
</dbReference>
<dbReference type="PANTHER" id="PTHR46417:SF1">
    <property type="entry name" value="TRNA (GUANINE-N(1)-)-METHYLTRANSFERASE"/>
    <property type="match status" value="1"/>
</dbReference>
<evidence type="ECO:0000313" key="19">
    <source>
        <dbReference type="EMBL" id="GAQ94089.1"/>
    </source>
</evidence>
<keyword evidence="11 15" id="KW-0819">tRNA processing</keyword>
<comment type="subunit">
    <text evidence="4 15 17">Homodimer.</text>
</comment>
<feature type="binding site" evidence="15 16">
    <location>
        <begin position="132"/>
        <end position="137"/>
    </location>
    <ligand>
        <name>S-adenosyl-L-methionine</name>
        <dbReference type="ChEBI" id="CHEBI:59789"/>
    </ligand>
</feature>
<evidence type="ECO:0000313" key="20">
    <source>
        <dbReference type="Proteomes" id="UP000054976"/>
    </source>
</evidence>
<reference evidence="20" key="1">
    <citation type="submission" date="2016-01" db="EMBL/GenBank/DDBJ databases">
        <title>Draft genome sequence of Thermodesulfovibrio aggregans strain TGE-P1.</title>
        <authorList>
            <person name="Sekiguchi Y."/>
            <person name="Ohashi A."/>
            <person name="Matsuura N."/>
            <person name="Tourlousse M.D."/>
        </authorList>
    </citation>
    <scope>NUCLEOTIDE SEQUENCE [LARGE SCALE GENOMIC DNA]</scope>
    <source>
        <strain evidence="20">TGE-P1</strain>
    </source>
</reference>
<organism evidence="19 20">
    <name type="scientific">Thermodesulfovibrio aggregans</name>
    <dbReference type="NCBI Taxonomy" id="86166"/>
    <lineage>
        <taxon>Bacteria</taxon>
        <taxon>Pseudomonadati</taxon>
        <taxon>Nitrospirota</taxon>
        <taxon>Thermodesulfovibrionia</taxon>
        <taxon>Thermodesulfovibrionales</taxon>
        <taxon>Thermodesulfovibrionaceae</taxon>
        <taxon>Thermodesulfovibrio</taxon>
    </lineage>
</organism>
<evidence type="ECO:0000256" key="11">
    <source>
        <dbReference type="ARBA" id="ARBA00022694"/>
    </source>
</evidence>
<dbReference type="InterPro" id="IPR002649">
    <property type="entry name" value="tRNA_m1G_MeTrfase_TrmD"/>
</dbReference>
<dbReference type="AlphaFoldDB" id="A0A0U9HNP5"/>
<keyword evidence="10 15" id="KW-0949">S-adenosyl-L-methionine</keyword>
<dbReference type="FunFam" id="3.40.1280.10:FF:000001">
    <property type="entry name" value="tRNA (guanine-N(1)-)-methyltransferase"/>
    <property type="match status" value="1"/>
</dbReference>
<dbReference type="EC" id="2.1.1.228" evidence="5 15"/>
<dbReference type="GO" id="GO:0002939">
    <property type="term" value="P:tRNA N1-guanine methylation"/>
    <property type="evidence" value="ECO:0007669"/>
    <property type="project" value="TreeGrafter"/>
</dbReference>
<keyword evidence="20" id="KW-1185">Reference proteome</keyword>
<protein>
    <recommendedName>
        <fullName evidence="6 15">tRNA (guanine-N(1)-)-methyltransferase</fullName>
        <ecNumber evidence="5 15">2.1.1.228</ecNumber>
    </recommendedName>
    <alternativeName>
        <fullName evidence="12 15">M1G-methyltransferase</fullName>
    </alternativeName>
    <alternativeName>
        <fullName evidence="13 15">tRNA [GM37] methyltransferase</fullName>
    </alternativeName>
</protein>
<dbReference type="Pfam" id="PF01746">
    <property type="entry name" value="tRNA_m1G_MT"/>
    <property type="match status" value="1"/>
</dbReference>
<keyword evidence="9 15" id="KW-0808">Transferase</keyword>
<evidence type="ECO:0000256" key="6">
    <source>
        <dbReference type="ARBA" id="ARBA00014679"/>
    </source>
</evidence>
<dbReference type="NCBIfam" id="TIGR00088">
    <property type="entry name" value="trmD"/>
    <property type="match status" value="1"/>
</dbReference>
<evidence type="ECO:0000256" key="7">
    <source>
        <dbReference type="ARBA" id="ARBA00022490"/>
    </source>
</evidence>
<dbReference type="FunFam" id="1.10.1270.20:FF:000001">
    <property type="entry name" value="tRNA (guanine-N(1)-)-methyltransferase"/>
    <property type="match status" value="1"/>
</dbReference>
<feature type="domain" description="tRNA methyltransferase TRMD/TRM10-type" evidence="18">
    <location>
        <begin position="1"/>
        <end position="224"/>
    </location>
</feature>
<dbReference type="EMBL" id="BCNO01000001">
    <property type="protein sequence ID" value="GAQ94089.1"/>
    <property type="molecule type" value="Genomic_DNA"/>
</dbReference>
<dbReference type="HAMAP" id="MF_00605">
    <property type="entry name" value="TrmD"/>
    <property type="match status" value="1"/>
</dbReference>
<proteinExistence type="inferred from homology"/>
<dbReference type="Gene3D" id="3.40.1280.10">
    <property type="match status" value="1"/>
</dbReference>
<dbReference type="NCBIfam" id="NF000648">
    <property type="entry name" value="PRK00026.1"/>
    <property type="match status" value="1"/>
</dbReference>
<evidence type="ECO:0000256" key="17">
    <source>
        <dbReference type="RuleBase" id="RU003464"/>
    </source>
</evidence>
<dbReference type="CDD" id="cd18080">
    <property type="entry name" value="TrmD-like"/>
    <property type="match status" value="1"/>
</dbReference>
<dbReference type="OrthoDB" id="9807416at2"/>
<dbReference type="InterPro" id="IPR029028">
    <property type="entry name" value="Alpha/beta_knot_MTases"/>
</dbReference>
<dbReference type="InterPro" id="IPR023148">
    <property type="entry name" value="tRNA_m1G_MeTrfase_C_sf"/>
</dbReference>
<feature type="binding site" evidence="15 16">
    <location>
        <position position="113"/>
    </location>
    <ligand>
        <name>S-adenosyl-L-methionine</name>
        <dbReference type="ChEBI" id="CHEBI:59789"/>
    </ligand>
</feature>
<evidence type="ECO:0000256" key="1">
    <source>
        <dbReference type="ARBA" id="ARBA00002634"/>
    </source>
</evidence>
<dbReference type="InterPro" id="IPR029026">
    <property type="entry name" value="tRNA_m1G_MTases_N"/>
</dbReference>
<evidence type="ECO:0000256" key="16">
    <source>
        <dbReference type="PIRSR" id="PIRSR000386-1"/>
    </source>
</evidence>
<name>A0A0U9HNP5_9BACT</name>
<evidence type="ECO:0000256" key="15">
    <source>
        <dbReference type="HAMAP-Rule" id="MF_00605"/>
    </source>
</evidence>
<evidence type="ECO:0000256" key="8">
    <source>
        <dbReference type="ARBA" id="ARBA00022603"/>
    </source>
</evidence>
<dbReference type="Proteomes" id="UP000054976">
    <property type="component" value="Unassembled WGS sequence"/>
</dbReference>
<comment type="catalytic activity">
    <reaction evidence="14 15 17">
        <text>guanosine(37) in tRNA + S-adenosyl-L-methionine = N(1)-methylguanosine(37) in tRNA + S-adenosyl-L-homocysteine + H(+)</text>
        <dbReference type="Rhea" id="RHEA:36899"/>
        <dbReference type="Rhea" id="RHEA-COMP:10145"/>
        <dbReference type="Rhea" id="RHEA-COMP:10147"/>
        <dbReference type="ChEBI" id="CHEBI:15378"/>
        <dbReference type="ChEBI" id="CHEBI:57856"/>
        <dbReference type="ChEBI" id="CHEBI:59789"/>
        <dbReference type="ChEBI" id="CHEBI:73542"/>
        <dbReference type="ChEBI" id="CHEBI:74269"/>
        <dbReference type="EC" id="2.1.1.228"/>
    </reaction>
</comment>
<evidence type="ECO:0000259" key="18">
    <source>
        <dbReference type="Pfam" id="PF01746"/>
    </source>
</evidence>
<dbReference type="PIRSF" id="PIRSF000386">
    <property type="entry name" value="tRNA_mtase"/>
    <property type="match status" value="1"/>
</dbReference>
<gene>
    <name evidence="15" type="primary">trmD</name>
    <name evidence="19" type="ORF">TAGGR_1261</name>
</gene>
<comment type="subcellular location">
    <subcellularLocation>
        <location evidence="2 15 17">Cytoplasm</location>
    </subcellularLocation>
</comment>
<comment type="similarity">
    <text evidence="3 15 17">Belongs to the RNA methyltransferase TrmD family.</text>
</comment>
<keyword evidence="7 15" id="KW-0963">Cytoplasm</keyword>
<dbReference type="RefSeq" id="WP_059175567.1">
    <property type="nucleotide sequence ID" value="NZ_BCNO01000001.1"/>
</dbReference>
<evidence type="ECO:0000256" key="13">
    <source>
        <dbReference type="ARBA" id="ARBA00033392"/>
    </source>
</evidence>
<dbReference type="InterPro" id="IPR016009">
    <property type="entry name" value="tRNA_MeTrfase_TRMD/TRM10"/>
</dbReference>